<evidence type="ECO:0000313" key="7">
    <source>
        <dbReference type="Proteomes" id="UP001168146"/>
    </source>
</evidence>
<evidence type="ECO:0000256" key="1">
    <source>
        <dbReference type="ARBA" id="ARBA00023016"/>
    </source>
</evidence>
<dbReference type="Pfam" id="PF00011">
    <property type="entry name" value="HSP20"/>
    <property type="match status" value="1"/>
</dbReference>
<feature type="compositionally biased region" description="Polar residues" evidence="4">
    <location>
        <begin position="40"/>
        <end position="50"/>
    </location>
</feature>
<evidence type="ECO:0000256" key="4">
    <source>
        <dbReference type="SAM" id="MobiDB-lite"/>
    </source>
</evidence>
<dbReference type="InterPro" id="IPR008978">
    <property type="entry name" value="HSP20-like_chaperone"/>
</dbReference>
<dbReference type="AlphaFoldDB" id="A0AAN6J6J1"/>
<evidence type="ECO:0000259" key="5">
    <source>
        <dbReference type="PROSITE" id="PS01031"/>
    </source>
</evidence>
<feature type="compositionally biased region" description="Basic residues" evidence="4">
    <location>
        <begin position="67"/>
        <end position="88"/>
    </location>
</feature>
<dbReference type="PANTHER" id="PTHR11527">
    <property type="entry name" value="HEAT-SHOCK PROTEIN 20 FAMILY MEMBER"/>
    <property type="match status" value="1"/>
</dbReference>
<organism evidence="6 7">
    <name type="scientific">Friedmanniomyces endolithicus</name>
    <dbReference type="NCBI Taxonomy" id="329885"/>
    <lineage>
        <taxon>Eukaryota</taxon>
        <taxon>Fungi</taxon>
        <taxon>Dikarya</taxon>
        <taxon>Ascomycota</taxon>
        <taxon>Pezizomycotina</taxon>
        <taxon>Dothideomycetes</taxon>
        <taxon>Dothideomycetidae</taxon>
        <taxon>Mycosphaerellales</taxon>
        <taxon>Teratosphaeriaceae</taxon>
        <taxon>Friedmanniomyces</taxon>
    </lineage>
</organism>
<feature type="domain" description="SHSP" evidence="5">
    <location>
        <begin position="244"/>
        <end position="364"/>
    </location>
</feature>
<dbReference type="CDD" id="cd06464">
    <property type="entry name" value="ACD_sHsps-like"/>
    <property type="match status" value="1"/>
</dbReference>
<dbReference type="InterPro" id="IPR031107">
    <property type="entry name" value="Small_HSP"/>
</dbReference>
<dbReference type="PROSITE" id="PS01031">
    <property type="entry name" value="SHSP"/>
    <property type="match status" value="1"/>
</dbReference>
<evidence type="ECO:0000313" key="6">
    <source>
        <dbReference type="EMBL" id="KAK0318747.1"/>
    </source>
</evidence>
<dbReference type="SUPFAM" id="SSF49764">
    <property type="entry name" value="HSP20-like chaperones"/>
    <property type="match status" value="1"/>
</dbReference>
<dbReference type="Proteomes" id="UP001168146">
    <property type="component" value="Unassembled WGS sequence"/>
</dbReference>
<evidence type="ECO:0000256" key="2">
    <source>
        <dbReference type="PROSITE-ProRule" id="PRU00285"/>
    </source>
</evidence>
<name>A0AAN6J6J1_9PEZI</name>
<dbReference type="Gene3D" id="2.60.40.790">
    <property type="match status" value="1"/>
</dbReference>
<comment type="similarity">
    <text evidence="2 3">Belongs to the small heat shock protein (HSP20) family.</text>
</comment>
<comment type="caution">
    <text evidence="6">The sequence shown here is derived from an EMBL/GenBank/DDBJ whole genome shotgun (WGS) entry which is preliminary data.</text>
</comment>
<keyword evidence="1" id="KW-0346">Stress response</keyword>
<protein>
    <recommendedName>
        <fullName evidence="5">SHSP domain-containing protein</fullName>
    </recommendedName>
</protein>
<feature type="region of interest" description="Disordered" evidence="4">
    <location>
        <begin position="40"/>
        <end position="215"/>
    </location>
</feature>
<accession>A0AAN6J6J1</accession>
<sequence length="364" mass="39310">MSNNFSYYQQSAPFWDWVASLEDQGNNHPFFARGNQQTQAQGFDNGQQHPNPWANGWAGFPFGPMPHRGRHGSHGSHGRHHPGPRHEHKAPPAPPADHDMSDGATERERDPEAGSSDPQAPPPPPSDAGSRKRSKSPRRHGSRHGSRHGRSPSPGPGHHGPRHGRSHSPGPGHHGPRHGHSPGPRGRGGRGRGGFGGFGRHGSHGPFGGPAFGPMGGLGELAQMFQSQLFGDNTEPNNTKGTDAKTEDFKPEVDVFDTTDSYVVHISLPGAKKEDVGVNWDAEKSELSIAGVVYRPGDEELLKTLALDERKVGVFDRKVRLGSRANPAQVDVDGISAKMEDGVLRVDVPKQDAEYVEIKKVDIV</sequence>
<reference evidence="6" key="1">
    <citation type="submission" date="2021-12" db="EMBL/GenBank/DDBJ databases">
        <title>Black yeast isolated from Biological Soil Crust.</title>
        <authorList>
            <person name="Kurbessoian T."/>
        </authorList>
    </citation>
    <scope>NUCLEOTIDE SEQUENCE</scope>
    <source>
        <strain evidence="6">CCFEE 5208</strain>
    </source>
</reference>
<feature type="compositionally biased region" description="Basic residues" evidence="4">
    <location>
        <begin position="131"/>
        <end position="150"/>
    </location>
</feature>
<feature type="compositionally biased region" description="Gly residues" evidence="4">
    <location>
        <begin position="191"/>
        <end position="215"/>
    </location>
</feature>
<evidence type="ECO:0000256" key="3">
    <source>
        <dbReference type="RuleBase" id="RU003616"/>
    </source>
</evidence>
<feature type="compositionally biased region" description="Basic and acidic residues" evidence="4">
    <location>
        <begin position="96"/>
        <end position="112"/>
    </location>
</feature>
<proteinExistence type="inferred from homology"/>
<dbReference type="EMBL" id="JASUXU010000034">
    <property type="protein sequence ID" value="KAK0318747.1"/>
    <property type="molecule type" value="Genomic_DNA"/>
</dbReference>
<dbReference type="InterPro" id="IPR002068">
    <property type="entry name" value="A-crystallin/Hsp20_dom"/>
</dbReference>
<gene>
    <name evidence="6" type="ORF">LTR82_010167</name>
</gene>